<evidence type="ECO:0000313" key="12">
    <source>
        <dbReference type="EMBL" id="ALI56589.1"/>
    </source>
</evidence>
<evidence type="ECO:0000256" key="4">
    <source>
        <dbReference type="ARBA" id="ARBA00022475"/>
    </source>
</evidence>
<dbReference type="Proteomes" id="UP000064920">
    <property type="component" value="Chromosome"/>
</dbReference>
<dbReference type="GO" id="GO:0015031">
    <property type="term" value="P:protein transport"/>
    <property type="evidence" value="ECO:0007669"/>
    <property type="project" value="InterPro"/>
</dbReference>
<comment type="subcellular location">
    <subcellularLocation>
        <location evidence="1 9">Cell inner membrane</location>
        <topology evidence="1 9">Single-pass membrane protein</topology>
    </subcellularLocation>
</comment>
<keyword evidence="6" id="KW-0812">Transmembrane</keyword>
<feature type="domain" description="AprE-like long alpha-helical hairpin" evidence="10">
    <location>
        <begin position="88"/>
        <end position="275"/>
    </location>
</feature>
<gene>
    <name evidence="12" type="ORF">IMCC12053_2642</name>
</gene>
<dbReference type="OrthoDB" id="9810980at2"/>
<evidence type="ECO:0000256" key="3">
    <source>
        <dbReference type="ARBA" id="ARBA00022448"/>
    </source>
</evidence>
<protein>
    <recommendedName>
        <fullName evidence="9">Membrane fusion protein (MFP) family protein</fullName>
    </recommendedName>
</protein>
<accession>A0A0N7HIZ4</accession>
<dbReference type="InterPro" id="IPR058781">
    <property type="entry name" value="HH_AprE-like"/>
</dbReference>
<reference evidence="12 13" key="1">
    <citation type="submission" date="2015-05" db="EMBL/GenBank/DDBJ databases">
        <authorList>
            <person name="Wang D.B."/>
            <person name="Wang M."/>
        </authorList>
    </citation>
    <scope>NUCLEOTIDE SEQUENCE [LARGE SCALE GENOMIC DNA]</scope>
    <source>
        <strain evidence="12 13">IMCC 12053</strain>
    </source>
</reference>
<dbReference type="InterPro" id="IPR010129">
    <property type="entry name" value="T1SS_HlyD"/>
</dbReference>
<comment type="similarity">
    <text evidence="2 9">Belongs to the membrane fusion protein (MFP) (TC 8.A.1) family.</text>
</comment>
<keyword evidence="8" id="KW-0472">Membrane</keyword>
<evidence type="ECO:0000256" key="7">
    <source>
        <dbReference type="ARBA" id="ARBA00022989"/>
    </source>
</evidence>
<keyword evidence="4 9" id="KW-1003">Cell membrane</keyword>
<evidence type="ECO:0000256" key="6">
    <source>
        <dbReference type="ARBA" id="ARBA00022692"/>
    </source>
</evidence>
<organism evidence="12 13">
    <name type="scientific">Celeribacter marinus</name>
    <dbReference type="NCBI Taxonomy" id="1397108"/>
    <lineage>
        <taxon>Bacteria</taxon>
        <taxon>Pseudomonadati</taxon>
        <taxon>Pseudomonadota</taxon>
        <taxon>Alphaproteobacteria</taxon>
        <taxon>Rhodobacterales</taxon>
        <taxon>Roseobacteraceae</taxon>
        <taxon>Celeribacter</taxon>
    </lineage>
</organism>
<evidence type="ECO:0000256" key="9">
    <source>
        <dbReference type="RuleBase" id="RU365093"/>
    </source>
</evidence>
<dbReference type="Gene3D" id="2.40.30.170">
    <property type="match status" value="1"/>
</dbReference>
<dbReference type="EMBL" id="CP012023">
    <property type="protein sequence ID" value="ALI56589.1"/>
    <property type="molecule type" value="Genomic_DNA"/>
</dbReference>
<evidence type="ECO:0000256" key="5">
    <source>
        <dbReference type="ARBA" id="ARBA00022519"/>
    </source>
</evidence>
<feature type="domain" description="AprE-like beta-barrel" evidence="11">
    <location>
        <begin position="320"/>
        <end position="407"/>
    </location>
</feature>
<dbReference type="PATRIC" id="fig|1397108.4.peg.2703"/>
<evidence type="ECO:0000259" key="10">
    <source>
        <dbReference type="Pfam" id="PF25994"/>
    </source>
</evidence>
<proteinExistence type="inferred from homology"/>
<sequence length="430" mass="46965">MIFGKRRAKEEKYKDIILLSVVLLGVFLVWANATKLDLVTRGQGRVVTLASNQMVQVSVSGAINAFHATAGGTITQGDVIAEVNPVEAKASLAEASQRLSSLSIVLARLEAELDDETWSGEVFLDGSEDEVMRSLVAAEEELSRARRADRDARRLALIQSQAQTERELEGVRAETFGNMATAAVLAEEREEVLPLVAAGAVAQTERYRLERDSTNLTTQANVLREREAALRYSVQEIAAQIAAVDAGYFNEVYTQRAETLQQINELSERLPALQKRVSETDVRAPISGTVNQVFFDSIGAFVKQGDTIAEIVPTGGDVRVKALILPEDIANVEPGQDARITLTAYNAAKYGSLDGKVIRVSADSSFSEEIDARAFSVDVSIASELTLLDGDAVEILPGMVAQVDIIRGQRSILEYFWNPVLRVRDRALRE</sequence>
<evidence type="ECO:0000259" key="11">
    <source>
        <dbReference type="Pfam" id="PF26002"/>
    </source>
</evidence>
<dbReference type="PANTHER" id="PTHR30386">
    <property type="entry name" value="MEMBRANE FUSION SUBUNIT OF EMRAB-TOLC MULTIDRUG EFFLUX PUMP"/>
    <property type="match status" value="1"/>
</dbReference>
<keyword evidence="13" id="KW-1185">Reference proteome</keyword>
<dbReference type="PRINTS" id="PR01490">
    <property type="entry name" value="RTXTOXIND"/>
</dbReference>
<evidence type="ECO:0000256" key="1">
    <source>
        <dbReference type="ARBA" id="ARBA00004377"/>
    </source>
</evidence>
<dbReference type="InterPro" id="IPR058982">
    <property type="entry name" value="Beta-barrel_AprE"/>
</dbReference>
<dbReference type="Pfam" id="PF25994">
    <property type="entry name" value="HH_AprE"/>
    <property type="match status" value="1"/>
</dbReference>
<keyword evidence="5 9" id="KW-0997">Cell inner membrane</keyword>
<evidence type="ECO:0000256" key="2">
    <source>
        <dbReference type="ARBA" id="ARBA00009477"/>
    </source>
</evidence>
<evidence type="ECO:0000256" key="8">
    <source>
        <dbReference type="ARBA" id="ARBA00023136"/>
    </source>
</evidence>
<keyword evidence="3 9" id="KW-0813">Transport</keyword>
<dbReference type="GO" id="GO:0005886">
    <property type="term" value="C:plasma membrane"/>
    <property type="evidence" value="ECO:0007669"/>
    <property type="project" value="UniProtKB-SubCell"/>
</dbReference>
<dbReference type="RefSeq" id="WP_062219674.1">
    <property type="nucleotide sequence ID" value="NZ_CP012023.1"/>
</dbReference>
<keyword evidence="7" id="KW-1133">Transmembrane helix</keyword>
<dbReference type="NCBIfam" id="TIGR01843">
    <property type="entry name" value="type_I_hlyD"/>
    <property type="match status" value="1"/>
</dbReference>
<dbReference type="Pfam" id="PF26002">
    <property type="entry name" value="Beta-barrel_AprE"/>
    <property type="match status" value="1"/>
</dbReference>
<name>A0A0N7HIZ4_9RHOB</name>
<dbReference type="InterPro" id="IPR050739">
    <property type="entry name" value="MFP"/>
</dbReference>
<dbReference type="PANTHER" id="PTHR30386:SF26">
    <property type="entry name" value="TRANSPORT PROTEIN COMB"/>
    <property type="match status" value="1"/>
</dbReference>
<dbReference type="KEGG" id="cmar:IMCC12053_2642"/>
<evidence type="ECO:0000313" key="13">
    <source>
        <dbReference type="Proteomes" id="UP000064920"/>
    </source>
</evidence>
<dbReference type="AlphaFoldDB" id="A0A0N7HIZ4"/>
<dbReference type="STRING" id="1397108.IMCC12053_2642"/>